<dbReference type="AlphaFoldDB" id="A0A2N3QX17"/>
<protein>
    <submittedName>
        <fullName evidence="2">Uncharacterized protein</fullName>
    </submittedName>
</protein>
<dbReference type="Proteomes" id="UP000233783">
    <property type="component" value="Unassembled WGS sequence"/>
</dbReference>
<organism evidence="2 3">
    <name type="scientific">Bifidobacterium pseudolongum subsp. globosum</name>
    <dbReference type="NCBI Taxonomy" id="1690"/>
    <lineage>
        <taxon>Bacteria</taxon>
        <taxon>Bacillati</taxon>
        <taxon>Actinomycetota</taxon>
        <taxon>Actinomycetes</taxon>
        <taxon>Bifidobacteriales</taxon>
        <taxon>Bifidobacteriaceae</taxon>
        <taxon>Bifidobacterium</taxon>
    </lineage>
</organism>
<dbReference type="EMBL" id="PCHB01000007">
    <property type="protein sequence ID" value="PKU97255.1"/>
    <property type="molecule type" value="Genomic_DNA"/>
</dbReference>
<accession>A0A2N3QX17</accession>
<evidence type="ECO:0000313" key="2">
    <source>
        <dbReference type="EMBL" id="PKU97255.1"/>
    </source>
</evidence>
<feature type="compositionally biased region" description="Acidic residues" evidence="1">
    <location>
        <begin position="1"/>
        <end position="12"/>
    </location>
</feature>
<dbReference type="RefSeq" id="WP_101393403.1">
    <property type="nucleotide sequence ID" value="NZ_PCHB01000007.1"/>
</dbReference>
<reference evidence="2 3" key="1">
    <citation type="submission" date="2017-10" db="EMBL/GenBank/DDBJ databases">
        <title>Bifidobacterium genomics.</title>
        <authorList>
            <person name="Lugli G.A."/>
            <person name="Milani C."/>
            <person name="Mancabelli L."/>
        </authorList>
    </citation>
    <scope>NUCLEOTIDE SEQUENCE [LARGE SCALE GENOMIC DNA]</scope>
    <source>
        <strain evidence="2 3">1744B</strain>
    </source>
</reference>
<name>A0A2N3QX17_9BIFI</name>
<evidence type="ECO:0000313" key="3">
    <source>
        <dbReference type="Proteomes" id="UP000233783"/>
    </source>
</evidence>
<evidence type="ECO:0000256" key="1">
    <source>
        <dbReference type="SAM" id="MobiDB-lite"/>
    </source>
</evidence>
<sequence length="71" mass="7635">MSEETTTTDDTMDAQLAEEPRQDTAGGSAEHGRSRRIVVADMGLVRGSPRPRPYGGRGQVDCSRKGGEEQS</sequence>
<feature type="compositionally biased region" description="Basic and acidic residues" evidence="1">
    <location>
        <begin position="62"/>
        <end position="71"/>
    </location>
</feature>
<proteinExistence type="predicted"/>
<gene>
    <name evidence="2" type="ORF">CQR56_0722</name>
</gene>
<comment type="caution">
    <text evidence="2">The sequence shown here is derived from an EMBL/GenBank/DDBJ whole genome shotgun (WGS) entry which is preliminary data.</text>
</comment>
<feature type="region of interest" description="Disordered" evidence="1">
    <location>
        <begin position="1"/>
        <end position="71"/>
    </location>
</feature>